<comment type="caution">
    <text evidence="6">The sequence shown here is derived from an EMBL/GenBank/DDBJ whole genome shotgun (WGS) entry which is preliminary data.</text>
</comment>
<evidence type="ECO:0000256" key="1">
    <source>
        <dbReference type="ARBA" id="ARBA00004127"/>
    </source>
</evidence>
<evidence type="ECO:0000313" key="7">
    <source>
        <dbReference type="Proteomes" id="UP001054945"/>
    </source>
</evidence>
<evidence type="ECO:0000313" key="6">
    <source>
        <dbReference type="EMBL" id="GIY00685.1"/>
    </source>
</evidence>
<dbReference type="GO" id="GO:0012505">
    <property type="term" value="C:endomembrane system"/>
    <property type="evidence" value="ECO:0007669"/>
    <property type="project" value="UniProtKB-SubCell"/>
</dbReference>
<comment type="subcellular location">
    <subcellularLocation>
        <location evidence="1">Endomembrane system</location>
        <topology evidence="1">Multi-pass membrane protein</topology>
    </subcellularLocation>
</comment>
<dbReference type="InterPro" id="IPR003439">
    <property type="entry name" value="ABC_transporter-like_ATP-bd"/>
</dbReference>
<feature type="domain" description="ABC transporter" evidence="5">
    <location>
        <begin position="7"/>
        <end position="44"/>
    </location>
</feature>
<gene>
    <name evidence="6" type="primary">ABCC1</name>
    <name evidence="6" type="ORF">CEXT_464541</name>
</gene>
<dbReference type="InterPro" id="IPR027417">
    <property type="entry name" value="P-loop_NTPase"/>
</dbReference>
<dbReference type="PANTHER" id="PTHR24223:SF443">
    <property type="entry name" value="MULTIDRUG-RESISTANCE LIKE PROTEIN 1, ISOFORM I"/>
    <property type="match status" value="1"/>
</dbReference>
<dbReference type="SUPFAM" id="SSF52540">
    <property type="entry name" value="P-loop containing nucleoside triphosphate hydrolases"/>
    <property type="match status" value="1"/>
</dbReference>
<evidence type="ECO:0000256" key="3">
    <source>
        <dbReference type="ARBA" id="ARBA00022741"/>
    </source>
</evidence>
<reference evidence="6 7" key="1">
    <citation type="submission" date="2021-06" db="EMBL/GenBank/DDBJ databases">
        <title>Caerostris extrusa draft genome.</title>
        <authorList>
            <person name="Kono N."/>
            <person name="Arakawa K."/>
        </authorList>
    </citation>
    <scope>NUCLEOTIDE SEQUENCE [LARGE SCALE GENOMIC DNA]</scope>
</reference>
<proteinExistence type="predicted"/>
<dbReference type="GO" id="GO:0016887">
    <property type="term" value="F:ATP hydrolysis activity"/>
    <property type="evidence" value="ECO:0007669"/>
    <property type="project" value="InterPro"/>
</dbReference>
<dbReference type="GO" id="GO:0042626">
    <property type="term" value="F:ATPase-coupled transmembrane transporter activity"/>
    <property type="evidence" value="ECO:0007669"/>
    <property type="project" value="TreeGrafter"/>
</dbReference>
<sequence length="131" mass="14590">MLPAGDETEIGEKGVNLSGGQKLRVNLAQAVYQDKDVYLLDDPLSAVDVHVRKALFKDIIGNNGLLKNKTRILVTHDVSVLSDVDLIVSMKDGAIDEMGTYNDLLNRRGSFARFVEEHSHVKVQEEEEIQK</sequence>
<keyword evidence="4" id="KW-0067">ATP-binding</keyword>
<organism evidence="6 7">
    <name type="scientific">Caerostris extrusa</name>
    <name type="common">Bark spider</name>
    <name type="synonym">Caerostris bankana</name>
    <dbReference type="NCBI Taxonomy" id="172846"/>
    <lineage>
        <taxon>Eukaryota</taxon>
        <taxon>Metazoa</taxon>
        <taxon>Ecdysozoa</taxon>
        <taxon>Arthropoda</taxon>
        <taxon>Chelicerata</taxon>
        <taxon>Arachnida</taxon>
        <taxon>Araneae</taxon>
        <taxon>Araneomorphae</taxon>
        <taxon>Entelegynae</taxon>
        <taxon>Araneoidea</taxon>
        <taxon>Araneidae</taxon>
        <taxon>Caerostris</taxon>
    </lineage>
</organism>
<accession>A0AAV4PVE3</accession>
<protein>
    <submittedName>
        <fullName evidence="6">Multidrug resistance-associated protein 1</fullName>
    </submittedName>
</protein>
<dbReference type="GO" id="GO:0016020">
    <property type="term" value="C:membrane"/>
    <property type="evidence" value="ECO:0007669"/>
    <property type="project" value="TreeGrafter"/>
</dbReference>
<evidence type="ECO:0000259" key="5">
    <source>
        <dbReference type="Pfam" id="PF00005"/>
    </source>
</evidence>
<evidence type="ECO:0000256" key="4">
    <source>
        <dbReference type="ARBA" id="ARBA00022840"/>
    </source>
</evidence>
<dbReference type="Proteomes" id="UP001054945">
    <property type="component" value="Unassembled WGS sequence"/>
</dbReference>
<dbReference type="EMBL" id="BPLR01005214">
    <property type="protein sequence ID" value="GIY00685.1"/>
    <property type="molecule type" value="Genomic_DNA"/>
</dbReference>
<dbReference type="PANTHER" id="PTHR24223">
    <property type="entry name" value="ATP-BINDING CASSETTE SUB-FAMILY C"/>
    <property type="match status" value="1"/>
</dbReference>
<name>A0AAV4PVE3_CAEEX</name>
<keyword evidence="3" id="KW-0547">Nucleotide-binding</keyword>
<evidence type="ECO:0000256" key="2">
    <source>
        <dbReference type="ARBA" id="ARBA00022737"/>
    </source>
</evidence>
<keyword evidence="2" id="KW-0677">Repeat</keyword>
<dbReference type="GO" id="GO:0005524">
    <property type="term" value="F:ATP binding"/>
    <property type="evidence" value="ECO:0007669"/>
    <property type="project" value="UniProtKB-KW"/>
</dbReference>
<dbReference type="Gene3D" id="3.40.50.300">
    <property type="entry name" value="P-loop containing nucleotide triphosphate hydrolases"/>
    <property type="match status" value="1"/>
</dbReference>
<keyword evidence="7" id="KW-1185">Reference proteome</keyword>
<dbReference type="InterPro" id="IPR050173">
    <property type="entry name" value="ABC_transporter_C-like"/>
</dbReference>
<dbReference type="AlphaFoldDB" id="A0AAV4PVE3"/>
<dbReference type="Pfam" id="PF00005">
    <property type="entry name" value="ABC_tran"/>
    <property type="match status" value="1"/>
</dbReference>